<proteinExistence type="predicted"/>
<keyword evidence="2" id="KW-1185">Reference proteome</keyword>
<comment type="caution">
    <text evidence="1">The sequence shown here is derived from an EMBL/GenBank/DDBJ whole genome shotgun (WGS) entry which is preliminary data.</text>
</comment>
<keyword evidence="1" id="KW-0560">Oxidoreductase</keyword>
<evidence type="ECO:0000313" key="2">
    <source>
        <dbReference type="Proteomes" id="UP001597079"/>
    </source>
</evidence>
<dbReference type="Proteomes" id="UP001597079">
    <property type="component" value="Unassembled WGS sequence"/>
</dbReference>
<organism evidence="1 2">
    <name type="scientific">Alicyclobacillus fodiniaquatilis</name>
    <dbReference type="NCBI Taxonomy" id="1661150"/>
    <lineage>
        <taxon>Bacteria</taxon>
        <taxon>Bacillati</taxon>
        <taxon>Bacillota</taxon>
        <taxon>Bacilli</taxon>
        <taxon>Bacillales</taxon>
        <taxon>Alicyclobacillaceae</taxon>
        <taxon>Alicyclobacillus</taxon>
    </lineage>
</organism>
<dbReference type="PANTHER" id="PTHR20883">
    <property type="entry name" value="PHYTANOYL-COA DIOXYGENASE DOMAIN CONTAINING 1"/>
    <property type="match status" value="1"/>
</dbReference>
<accession>A0ABW4JK52</accession>
<dbReference type="PANTHER" id="PTHR20883:SF46">
    <property type="entry name" value="PHYTANOYL-COA HYDROXYLASE"/>
    <property type="match status" value="1"/>
</dbReference>
<dbReference type="GO" id="GO:0051213">
    <property type="term" value="F:dioxygenase activity"/>
    <property type="evidence" value="ECO:0007669"/>
    <property type="project" value="UniProtKB-KW"/>
</dbReference>
<reference evidence="2" key="1">
    <citation type="journal article" date="2019" name="Int. J. Syst. Evol. Microbiol.">
        <title>The Global Catalogue of Microorganisms (GCM) 10K type strain sequencing project: providing services to taxonomists for standard genome sequencing and annotation.</title>
        <authorList>
            <consortium name="The Broad Institute Genomics Platform"/>
            <consortium name="The Broad Institute Genome Sequencing Center for Infectious Disease"/>
            <person name="Wu L."/>
            <person name="Ma J."/>
        </authorList>
    </citation>
    <scope>NUCLEOTIDE SEQUENCE [LARGE SCALE GENOMIC DNA]</scope>
    <source>
        <strain evidence="2">CGMCC 1.12286</strain>
    </source>
</reference>
<protein>
    <submittedName>
        <fullName evidence="1">Phytanoyl-CoA dioxygenase family protein</fullName>
    </submittedName>
</protein>
<name>A0ABW4JK52_9BACL</name>
<dbReference type="InterPro" id="IPR008775">
    <property type="entry name" value="Phytyl_CoA_dOase-like"/>
</dbReference>
<gene>
    <name evidence="1" type="ORF">ACFSB2_15805</name>
</gene>
<dbReference type="SUPFAM" id="SSF51197">
    <property type="entry name" value="Clavaminate synthase-like"/>
    <property type="match status" value="1"/>
</dbReference>
<dbReference type="Pfam" id="PF05721">
    <property type="entry name" value="PhyH"/>
    <property type="match status" value="1"/>
</dbReference>
<evidence type="ECO:0000313" key="1">
    <source>
        <dbReference type="EMBL" id="MFD1676170.1"/>
    </source>
</evidence>
<dbReference type="Gene3D" id="2.60.120.620">
    <property type="entry name" value="q2cbj1_9rhob like domain"/>
    <property type="match status" value="1"/>
</dbReference>
<sequence>MDESCLQYALTEEEKKTFEETGYLIVENALTADQVTTLTAVVDDIYASQKNAGHDPEKALFYPNFIPESDQFVNLVDYDKILPKVWGILGWNIYLYHAHLIVTPPSGQEKNDKTFGWHQDSGRVNVEMESHPRPRLSIKVAYFLSDVSVPDRGNFWVVPGSHLNDNLERPTDGVGQPEGAIPICVKPGTAVFFDRRLWHTATPNWSDVTRKVLFYGYGYRWIRTKDDMTVQTLWEKSDPIRRQLLGDGVNCNGHYSPSDEDVPLRVWLREHSPVQAK</sequence>
<keyword evidence="1" id="KW-0223">Dioxygenase</keyword>
<dbReference type="EMBL" id="JBHUCX010000044">
    <property type="protein sequence ID" value="MFD1676170.1"/>
    <property type="molecule type" value="Genomic_DNA"/>
</dbReference>
<dbReference type="RefSeq" id="WP_377944059.1">
    <property type="nucleotide sequence ID" value="NZ_JBHUCX010000044.1"/>
</dbReference>